<name>A0A0S3UKL7_PREIN</name>
<reference evidence="1 2" key="1">
    <citation type="journal article" date="2016" name="DNA Res.">
        <title>The complete genome sequencing of Prevotella intermedia strain OMA14 and a subsequent fine-scale, intra-species genomic comparison reveal an unusual amplification of conjugative and mobile transposons and identify a novel Prevotella-lineage-specific repeat.</title>
        <authorList>
            <person name="Naito M."/>
            <person name="Ogura Y."/>
            <person name="Itoh T."/>
            <person name="Shoji M."/>
            <person name="Okamoto M."/>
            <person name="Hayashi T."/>
            <person name="Nakayama K."/>
        </authorList>
    </citation>
    <scope>NUCLEOTIDE SEQUENCE [LARGE SCALE GENOMIC DNA]</scope>
    <source>
        <strain evidence="1 2">OMA14</strain>
    </source>
</reference>
<evidence type="ECO:0000313" key="2">
    <source>
        <dbReference type="Proteomes" id="UP000217431"/>
    </source>
</evidence>
<proteinExistence type="predicted"/>
<gene>
    <name evidence="1" type="ORF">PIOMA14_I_1537</name>
</gene>
<dbReference type="AlphaFoldDB" id="A0A0S3UKL7"/>
<sequence length="293" mass="35088">MDLFGEKNKKGSQLASNNINGDLFRYRSKQLNVTKVEQMVQFHSSVRKEYLMERSAKDRIAIISLQDYCYEAEPKVYEEILDAMKELEYIKEKVIFKFTDDNEIEDILNYEQLCDGWKKFKPYLKRTEYYKELEKVSRKGADEIIESGDTEFASIKRMIQIYKRGLFYHLLFNKFDVNTKQKLSFLSQAFINIPIELELNTIVVRENTNEILYRTEGILNKNILNKDELQRQYDQYYKPLIKYNFTEYSYRYIIRRTIDKATNVLKEGVVILTEEVKNNIQFITQYNLNLVDL</sequence>
<protein>
    <submittedName>
        <fullName evidence="1">Uncharacterized protein</fullName>
    </submittedName>
</protein>
<dbReference type="Proteomes" id="UP000217431">
    <property type="component" value="Chromosome I"/>
</dbReference>
<accession>A0A0S3UKL7</accession>
<evidence type="ECO:0000313" key="1">
    <source>
        <dbReference type="EMBL" id="BAU18045.1"/>
    </source>
</evidence>
<organism evidence="1 2">
    <name type="scientific">Prevotella intermedia</name>
    <dbReference type="NCBI Taxonomy" id="28131"/>
    <lineage>
        <taxon>Bacteria</taxon>
        <taxon>Pseudomonadati</taxon>
        <taxon>Bacteroidota</taxon>
        <taxon>Bacteroidia</taxon>
        <taxon>Bacteroidales</taxon>
        <taxon>Prevotellaceae</taxon>
        <taxon>Prevotella</taxon>
    </lineage>
</organism>
<dbReference type="EMBL" id="AP014597">
    <property type="protein sequence ID" value="BAU18045.1"/>
    <property type="molecule type" value="Genomic_DNA"/>
</dbReference>